<organism evidence="3 4">
    <name type="scientific">Phaeovibrio sulfidiphilus</name>
    <dbReference type="NCBI Taxonomy" id="1220600"/>
    <lineage>
        <taxon>Bacteria</taxon>
        <taxon>Pseudomonadati</taxon>
        <taxon>Pseudomonadota</taxon>
        <taxon>Alphaproteobacteria</taxon>
        <taxon>Rhodospirillales</taxon>
        <taxon>Rhodospirillaceae</taxon>
        <taxon>Phaeovibrio</taxon>
    </lineage>
</organism>
<reference evidence="3" key="1">
    <citation type="submission" date="2020-10" db="EMBL/GenBank/DDBJ databases">
        <title>Genome sequence of the unusual species of purple photosynthetic bacteria, Phaeovibrio sulfidiphilus DSM 23193, type strain.</title>
        <authorList>
            <person name="Kyndt J.A."/>
            <person name="Meyer T.E."/>
        </authorList>
    </citation>
    <scope>NUCLEOTIDE SEQUENCE</scope>
    <source>
        <strain evidence="3">DSM 23193</strain>
    </source>
</reference>
<keyword evidence="4" id="KW-1185">Reference proteome</keyword>
<dbReference type="PANTHER" id="PTHR30605:SF0">
    <property type="entry name" value="ANHYDRO-N-ACETYLMURAMIC ACID KINASE"/>
    <property type="match status" value="1"/>
</dbReference>
<dbReference type="GO" id="GO:0097175">
    <property type="term" value="P:1,6-anhydro-N-acetyl-beta-muramic acid catabolic process"/>
    <property type="evidence" value="ECO:0007669"/>
    <property type="project" value="UniProtKB-UniRule"/>
</dbReference>
<keyword evidence="1 2" id="KW-0119">Carbohydrate metabolism</keyword>
<name>A0A8J6YX89_9PROT</name>
<comment type="pathway">
    <text evidence="2">Cell wall biogenesis; peptidoglycan recycling.</text>
</comment>
<dbReference type="GO" id="GO:0006040">
    <property type="term" value="P:amino sugar metabolic process"/>
    <property type="evidence" value="ECO:0007669"/>
    <property type="project" value="InterPro"/>
</dbReference>
<gene>
    <name evidence="2" type="primary">anmK</name>
    <name evidence="3" type="ORF">IHV25_01700</name>
</gene>
<dbReference type="GO" id="GO:0009254">
    <property type="term" value="P:peptidoglycan turnover"/>
    <property type="evidence" value="ECO:0007669"/>
    <property type="project" value="UniProtKB-UniRule"/>
</dbReference>
<keyword evidence="2" id="KW-0067">ATP-binding</keyword>
<dbReference type="HAMAP" id="MF_01270">
    <property type="entry name" value="AnhMurNAc_kinase"/>
    <property type="match status" value="1"/>
</dbReference>
<dbReference type="EC" id="2.7.1.170" evidence="2"/>
<dbReference type="GO" id="GO:0005524">
    <property type="term" value="F:ATP binding"/>
    <property type="evidence" value="ECO:0007669"/>
    <property type="project" value="UniProtKB-UniRule"/>
</dbReference>
<feature type="binding site" evidence="2">
    <location>
        <begin position="22"/>
        <end position="29"/>
    </location>
    <ligand>
        <name>ATP</name>
        <dbReference type="ChEBI" id="CHEBI:30616"/>
    </ligand>
</feature>
<comment type="similarity">
    <text evidence="2">Belongs to the anhydro-N-acetylmuramic acid kinase family.</text>
</comment>
<dbReference type="NCBIfam" id="NF007141">
    <property type="entry name" value="PRK09585.1-5"/>
    <property type="match status" value="1"/>
</dbReference>
<comment type="caution">
    <text evidence="3">The sequence shown here is derived from an EMBL/GenBank/DDBJ whole genome shotgun (WGS) entry which is preliminary data.</text>
</comment>
<dbReference type="GO" id="GO:0016301">
    <property type="term" value="F:kinase activity"/>
    <property type="evidence" value="ECO:0007669"/>
    <property type="project" value="UniProtKB-KW"/>
</dbReference>
<dbReference type="AlphaFoldDB" id="A0A8J6YX89"/>
<dbReference type="PANTHER" id="PTHR30605">
    <property type="entry name" value="ANHYDRO-N-ACETYLMURAMIC ACID KINASE"/>
    <property type="match status" value="1"/>
</dbReference>
<comment type="function">
    <text evidence="2">Catalyzes the specific phosphorylation of 1,6-anhydro-N-acetylmuramic acid (anhMurNAc) with the simultaneous cleavage of the 1,6-anhydro ring, generating MurNAc-6-P. Is required for the utilization of anhMurNAc either imported from the medium or derived from its own cell wall murein, and thus plays a role in cell wall recycling.</text>
</comment>
<dbReference type="InterPro" id="IPR043129">
    <property type="entry name" value="ATPase_NBD"/>
</dbReference>
<comment type="catalytic activity">
    <reaction evidence="2">
        <text>1,6-anhydro-N-acetyl-beta-muramate + ATP + H2O = N-acetyl-D-muramate 6-phosphate + ADP + H(+)</text>
        <dbReference type="Rhea" id="RHEA:24952"/>
        <dbReference type="ChEBI" id="CHEBI:15377"/>
        <dbReference type="ChEBI" id="CHEBI:15378"/>
        <dbReference type="ChEBI" id="CHEBI:30616"/>
        <dbReference type="ChEBI" id="CHEBI:58690"/>
        <dbReference type="ChEBI" id="CHEBI:58722"/>
        <dbReference type="ChEBI" id="CHEBI:456216"/>
        <dbReference type="EC" id="2.7.1.170"/>
    </reaction>
</comment>
<dbReference type="Proteomes" id="UP000631034">
    <property type="component" value="Unassembled WGS sequence"/>
</dbReference>
<evidence type="ECO:0000313" key="3">
    <source>
        <dbReference type="EMBL" id="MBE1236368.1"/>
    </source>
</evidence>
<keyword evidence="2 3" id="KW-0808">Transferase</keyword>
<dbReference type="InterPro" id="IPR005338">
    <property type="entry name" value="Anhydro_N_Ac-Mur_kinase"/>
</dbReference>
<proteinExistence type="inferred from homology"/>
<accession>A0A8J6YX89</accession>
<evidence type="ECO:0000313" key="4">
    <source>
        <dbReference type="Proteomes" id="UP000631034"/>
    </source>
</evidence>
<dbReference type="UniPathway" id="UPA00343"/>
<dbReference type="EMBL" id="JACZHT010000001">
    <property type="protein sequence ID" value="MBE1236368.1"/>
    <property type="molecule type" value="Genomic_DNA"/>
</dbReference>
<protein>
    <recommendedName>
        <fullName evidence="2">Anhydro-N-acetylmuramic acid kinase</fullName>
        <ecNumber evidence="2">2.7.1.170</ecNumber>
    </recommendedName>
    <alternativeName>
        <fullName evidence="2">AnhMurNAc kinase</fullName>
    </alternativeName>
</protein>
<dbReference type="SUPFAM" id="SSF53067">
    <property type="entry name" value="Actin-like ATPase domain"/>
    <property type="match status" value="1"/>
</dbReference>
<comment type="pathway">
    <text evidence="2">Amino-sugar metabolism; 1,6-anhydro-N-acetylmuramate degradation.</text>
</comment>
<dbReference type="UniPathway" id="UPA00544"/>
<evidence type="ECO:0000256" key="1">
    <source>
        <dbReference type="ARBA" id="ARBA00023277"/>
    </source>
</evidence>
<dbReference type="Gene3D" id="3.30.420.40">
    <property type="match status" value="2"/>
</dbReference>
<evidence type="ECO:0000256" key="2">
    <source>
        <dbReference type="HAMAP-Rule" id="MF_01270"/>
    </source>
</evidence>
<dbReference type="Pfam" id="PF03702">
    <property type="entry name" value="AnmK"/>
    <property type="match status" value="1"/>
</dbReference>
<dbReference type="GO" id="GO:0016773">
    <property type="term" value="F:phosphotransferase activity, alcohol group as acceptor"/>
    <property type="evidence" value="ECO:0007669"/>
    <property type="project" value="UniProtKB-UniRule"/>
</dbReference>
<sequence length="369" mass="39490">MEMTHGTDTPGADILALGLMSGTSLDGIDAAVIRTDGERVTGFGPSVTVPYSDRERARLRRWLGHCPGTSEPRETAANRLVTDLHIRAVTTFLEQTGLRPDLVGFHGQTFYHAPERGITWQAGDGARLARETGLPVAWDFRTADVRAGGEGAPLVPVYHRALARDLPKPLAILNIGGVANVTWIGRDPQPPPLAFDTGPGNALMNDFMTARRGLAHDEGGQLARSGRVDSQALAAMMDAPFFRRPPPKSLDRNAFSRAPAEPLSDADGVATLGAFTVESVRRSLDWLPERPLRWLVCGGGRHNRFLMEGLATALGAPVDPVEAVGWDGDALEAQAFAFLAVRCRTGAPQTWPTTTGVPHPLAGGILTLP</sequence>
<keyword evidence="2" id="KW-0547">Nucleotide-binding</keyword>
<keyword evidence="2 3" id="KW-0418">Kinase</keyword>